<evidence type="ECO:0000256" key="2">
    <source>
        <dbReference type="ARBA" id="ARBA00023026"/>
    </source>
</evidence>
<dbReference type="EMBL" id="WMBA01000004">
    <property type="protein sequence ID" value="MTD53132.1"/>
    <property type="molecule type" value="Genomic_DNA"/>
</dbReference>
<accession>A0A6N7YM70</accession>
<dbReference type="RefSeq" id="WP_312867472.1">
    <property type="nucleotide sequence ID" value="NZ_WMBA01000004.1"/>
</dbReference>
<keyword evidence="5" id="KW-1185">Reference proteome</keyword>
<reference evidence="4 5" key="1">
    <citation type="submission" date="2019-11" db="EMBL/GenBank/DDBJ databases">
        <title>Draft genome of Amycolatopsis RM579.</title>
        <authorList>
            <person name="Duangmal K."/>
            <person name="Mingma R."/>
        </authorList>
    </citation>
    <scope>NUCLEOTIDE SEQUENCE [LARGE SCALE GENOMIC DNA]</scope>
    <source>
        <strain evidence="4 5">RM579</strain>
    </source>
</reference>
<keyword evidence="3" id="KW-0732">Signal</keyword>
<proteinExistence type="predicted"/>
<dbReference type="Proteomes" id="UP000440096">
    <property type="component" value="Unassembled WGS sequence"/>
</dbReference>
<gene>
    <name evidence="4" type="ORF">GKO32_03940</name>
</gene>
<dbReference type="Gene3D" id="3.40.720.10">
    <property type="entry name" value="Alkaline Phosphatase, subunit A"/>
    <property type="match status" value="1"/>
</dbReference>
<dbReference type="Pfam" id="PF04185">
    <property type="entry name" value="Phosphoesterase"/>
    <property type="match status" value="1"/>
</dbReference>
<dbReference type="InterPro" id="IPR017850">
    <property type="entry name" value="Alkaline_phosphatase_core_sf"/>
</dbReference>
<feature type="signal peptide" evidence="3">
    <location>
        <begin position="1"/>
        <end position="22"/>
    </location>
</feature>
<dbReference type="AlphaFoldDB" id="A0A6N7YM70"/>
<evidence type="ECO:0000313" key="5">
    <source>
        <dbReference type="Proteomes" id="UP000440096"/>
    </source>
</evidence>
<dbReference type="InterPro" id="IPR007312">
    <property type="entry name" value="Phosphoesterase"/>
</dbReference>
<feature type="chain" id="PRO_5038401829" evidence="3">
    <location>
        <begin position="23"/>
        <end position="283"/>
    </location>
</feature>
<keyword evidence="2" id="KW-0843">Virulence</keyword>
<keyword evidence="1" id="KW-0378">Hydrolase</keyword>
<comment type="caution">
    <text evidence="4">The sequence shown here is derived from an EMBL/GenBank/DDBJ whole genome shotgun (WGS) entry which is preliminary data.</text>
</comment>
<protein>
    <submittedName>
        <fullName evidence="4">Acid phosphatase</fullName>
    </submittedName>
</protein>
<evidence type="ECO:0000256" key="1">
    <source>
        <dbReference type="ARBA" id="ARBA00022801"/>
    </source>
</evidence>
<organism evidence="4 5">
    <name type="scientific">Amycolatopsis pithecellobii</name>
    <dbReference type="NCBI Taxonomy" id="664692"/>
    <lineage>
        <taxon>Bacteria</taxon>
        <taxon>Bacillati</taxon>
        <taxon>Actinomycetota</taxon>
        <taxon>Actinomycetes</taxon>
        <taxon>Pseudonocardiales</taxon>
        <taxon>Pseudonocardiaceae</taxon>
        <taxon>Amycolatopsis</taxon>
    </lineage>
</organism>
<name>A0A6N7YM70_9PSEU</name>
<dbReference type="GO" id="GO:0042578">
    <property type="term" value="F:phosphoric ester hydrolase activity"/>
    <property type="evidence" value="ECO:0007669"/>
    <property type="project" value="UniProtKB-ARBA"/>
</dbReference>
<dbReference type="SUPFAM" id="SSF53649">
    <property type="entry name" value="Alkaline phosphatase-like"/>
    <property type="match status" value="1"/>
</dbReference>
<dbReference type="PANTHER" id="PTHR31956">
    <property type="entry name" value="NON-SPECIFIC PHOSPHOLIPASE C4-RELATED"/>
    <property type="match status" value="1"/>
</dbReference>
<evidence type="ECO:0000256" key="3">
    <source>
        <dbReference type="SAM" id="SignalP"/>
    </source>
</evidence>
<sequence length="283" mass="30173">MLRKRIAAAVAAAAALIGSVTAVVVTSSTAQAASSVPVFDHIVQVMFENHAYSQINGSSSAPYFNSLAAQGAKFTQSYAVTHPSEPNYLAIFSGSTQGITDDSCPHTFTGNNIANQLLTSGKTFKSYSESMPSDGYTGCSSGQYARKHNAAPFFSNVPAASNLMYTDFPNSANYASLPTVSYLDPNLCNDMHDCSISTGDSWLKNNLDAYAQWAKTHNSLLIVTFDEDNGGSSNHIFTAFVGAHTQVGTFTNQINHYNVLSTIESAYGLSHLNSASAITNVWN</sequence>
<dbReference type="PANTHER" id="PTHR31956:SF1">
    <property type="entry name" value="NON-SPECIFIC PHOSPHOLIPASE C1"/>
    <property type="match status" value="1"/>
</dbReference>
<evidence type="ECO:0000313" key="4">
    <source>
        <dbReference type="EMBL" id="MTD53132.1"/>
    </source>
</evidence>